<feature type="compositionally biased region" description="Polar residues" evidence="7">
    <location>
        <begin position="155"/>
        <end position="165"/>
    </location>
</feature>
<evidence type="ECO:0000256" key="8">
    <source>
        <dbReference type="SAM" id="Phobius"/>
    </source>
</evidence>
<feature type="region of interest" description="Disordered" evidence="7">
    <location>
        <begin position="95"/>
        <end position="131"/>
    </location>
</feature>
<feature type="transmembrane region" description="Helical" evidence="8">
    <location>
        <begin position="559"/>
        <end position="579"/>
    </location>
</feature>
<dbReference type="Pfam" id="PF25987">
    <property type="entry name" value="PRRT3"/>
    <property type="match status" value="1"/>
</dbReference>
<dbReference type="PANTHER" id="PTHR35578:SF6">
    <property type="entry name" value="PROLINE-RICH TRANSMEMBRANE PROTEIN 4"/>
    <property type="match status" value="1"/>
</dbReference>
<protein>
    <recommendedName>
        <fullName evidence="9">Proline-rich transmembrane protein 3/4 domain-containing protein</fullName>
    </recommendedName>
</protein>
<evidence type="ECO:0000313" key="10">
    <source>
        <dbReference type="EMBL" id="JAS23791.1"/>
    </source>
</evidence>
<feature type="compositionally biased region" description="Polar residues" evidence="7">
    <location>
        <begin position="96"/>
        <end position="111"/>
    </location>
</feature>
<reference evidence="10" key="1">
    <citation type="submission" date="2015-12" db="EMBL/GenBank/DDBJ databases">
        <title>De novo transcriptome assembly of four potential Pierce s Disease insect vectors from Arizona vineyards.</title>
        <authorList>
            <person name="Tassone E.E."/>
        </authorList>
    </citation>
    <scope>NUCLEOTIDE SEQUENCE</scope>
</reference>
<feature type="domain" description="Proline-rich transmembrane protein 3/4" evidence="9">
    <location>
        <begin position="354"/>
        <end position="625"/>
    </location>
</feature>
<dbReference type="InterPro" id="IPR052836">
    <property type="entry name" value="PRRT_domain-containing"/>
</dbReference>
<keyword evidence="3 8" id="KW-0812">Transmembrane</keyword>
<evidence type="ECO:0000256" key="2">
    <source>
        <dbReference type="ARBA" id="ARBA00022553"/>
    </source>
</evidence>
<feature type="transmembrane region" description="Helical" evidence="8">
    <location>
        <begin position="591"/>
        <end position="612"/>
    </location>
</feature>
<evidence type="ECO:0000256" key="4">
    <source>
        <dbReference type="ARBA" id="ARBA00022729"/>
    </source>
</evidence>
<evidence type="ECO:0000259" key="9">
    <source>
        <dbReference type="Pfam" id="PF25987"/>
    </source>
</evidence>
<evidence type="ECO:0000256" key="1">
    <source>
        <dbReference type="ARBA" id="ARBA00004141"/>
    </source>
</evidence>
<feature type="region of interest" description="Disordered" evidence="7">
    <location>
        <begin position="146"/>
        <end position="177"/>
    </location>
</feature>
<feature type="transmembrane region" description="Helical" evidence="8">
    <location>
        <begin position="498"/>
        <end position="526"/>
    </location>
</feature>
<evidence type="ECO:0000256" key="5">
    <source>
        <dbReference type="ARBA" id="ARBA00022989"/>
    </source>
</evidence>
<dbReference type="EMBL" id="GEDC01013507">
    <property type="protein sequence ID" value="JAS23791.1"/>
    <property type="molecule type" value="Transcribed_RNA"/>
</dbReference>
<evidence type="ECO:0000256" key="6">
    <source>
        <dbReference type="ARBA" id="ARBA00023136"/>
    </source>
</evidence>
<dbReference type="InterPro" id="IPR059081">
    <property type="entry name" value="PRRT3-4"/>
</dbReference>
<keyword evidence="5 8" id="KW-1133">Transmembrane helix</keyword>
<sequence length="783" mass="87396">MYMNLYTFIVQCNNITMQLIFMNRFCLESVKMFYISILVLLSSLTIFKSYTKGDDNTSSAMVLDKRLLQDSEAFDIFNKTLASKHGLSKLVLGSRSARTPPTVPVSQTTRHPSVPVPTSPGGREIPSYAPPSRAFFTPPLPPEFLNPFADKPTLRGSNSDGNNVGSRRPIPPPSLRLPSEAELIPIRPPDLQVMDTRKKTLNTPSFKKVAELPFSDTTSTTTTNSRSVNETFDFVPILPYPSVSRILSGGNGRKHDIIQDILERPRFDSEPKAPRTIKQEVVKTLIPPSIRPPEIPEIKIQPINVKHEINTSSPSSRPTIPPRTVDQVVAVERTESPQAAKDPPEIAQSPEPEPRVRQVLGIAWDIHVYLIAILFTILAVFSLFNIIRISSFKRLLTRGYFLTLHGFLLLIGCLRSGLLFYDAYNVNHLLPVSIYHLLQNIVFPILTSSFAILFLFLLLAGEVKVISSKLQRASVLALFVIAHLVLCISIDLCSNEKPYSIILPLICQCIFIILCVALGLSYLYLYKSLSHSSLRKQGNIFGSVFSDSHRPTLSHAIRVTLATAMLSLLMAAVQLYGMFGVYEVLGEEPPHLWLVWGFQFSVRVIEISMCFLMSWAGVQPLRCEAEKETQSHNSSTGFALFSCGATTPRGSEGGQGDDIYPAICSSNQAIHNYSLRTGKQVYDDTFPLNNLHTGGHMMAHTTERHSMKKHTLEEELNKSICGTLVPYDRRLQPSPSMLVAENGFVRFRSLADAELQQEEDTFHPPNISHLREDFTNNNCLLTG</sequence>
<feature type="transmembrane region" description="Helical" evidence="8">
    <location>
        <begin position="441"/>
        <end position="461"/>
    </location>
</feature>
<keyword evidence="4" id="KW-0732">Signal</keyword>
<feature type="transmembrane region" description="Helical" evidence="8">
    <location>
        <begin position="366"/>
        <end position="387"/>
    </location>
</feature>
<comment type="subcellular location">
    <subcellularLocation>
        <location evidence="1">Membrane</location>
        <topology evidence="1">Multi-pass membrane protein</topology>
    </subcellularLocation>
</comment>
<keyword evidence="2" id="KW-0597">Phosphoprotein</keyword>
<dbReference type="AlphaFoldDB" id="A0A1B6DDK8"/>
<keyword evidence="6 8" id="KW-0472">Membrane</keyword>
<organism evidence="10">
    <name type="scientific">Clastoptera arizonana</name>
    <name type="common">Arizona spittle bug</name>
    <dbReference type="NCBI Taxonomy" id="38151"/>
    <lineage>
        <taxon>Eukaryota</taxon>
        <taxon>Metazoa</taxon>
        <taxon>Ecdysozoa</taxon>
        <taxon>Arthropoda</taxon>
        <taxon>Hexapoda</taxon>
        <taxon>Insecta</taxon>
        <taxon>Pterygota</taxon>
        <taxon>Neoptera</taxon>
        <taxon>Paraneoptera</taxon>
        <taxon>Hemiptera</taxon>
        <taxon>Auchenorrhyncha</taxon>
        <taxon>Cercopoidea</taxon>
        <taxon>Clastopteridae</taxon>
        <taxon>Clastoptera</taxon>
    </lineage>
</organism>
<name>A0A1B6DDK8_9HEMI</name>
<dbReference type="PANTHER" id="PTHR35578">
    <property type="entry name" value="PROLINE-RICH TRANSMEMBRANE PROTEIN 4-RELATED"/>
    <property type="match status" value="1"/>
</dbReference>
<proteinExistence type="predicted"/>
<evidence type="ECO:0000256" key="3">
    <source>
        <dbReference type="ARBA" id="ARBA00022692"/>
    </source>
</evidence>
<accession>A0A1B6DDK8</accession>
<feature type="non-terminal residue" evidence="10">
    <location>
        <position position="783"/>
    </location>
</feature>
<gene>
    <name evidence="10" type="ORF">g.15941</name>
</gene>
<feature type="transmembrane region" description="Helical" evidence="8">
    <location>
        <begin position="473"/>
        <end position="492"/>
    </location>
</feature>
<feature type="transmembrane region" description="Helical" evidence="8">
    <location>
        <begin position="399"/>
        <end position="421"/>
    </location>
</feature>
<evidence type="ECO:0000256" key="7">
    <source>
        <dbReference type="SAM" id="MobiDB-lite"/>
    </source>
</evidence>